<evidence type="ECO:0000256" key="6">
    <source>
        <dbReference type="PROSITE-ProRule" id="PRU00284"/>
    </source>
</evidence>
<organism evidence="10 11">
    <name type="scientific">Ureibacillus massiliensis 4400831 = CIP 108448 = CCUG 49529</name>
    <dbReference type="NCBI Taxonomy" id="1211035"/>
    <lineage>
        <taxon>Bacteria</taxon>
        <taxon>Bacillati</taxon>
        <taxon>Bacillota</taxon>
        <taxon>Bacilli</taxon>
        <taxon>Bacillales</taxon>
        <taxon>Caryophanaceae</taxon>
        <taxon>Ureibacillus</taxon>
    </lineage>
</organism>
<evidence type="ECO:0000256" key="2">
    <source>
        <dbReference type="ARBA" id="ARBA00022475"/>
    </source>
</evidence>
<feature type="domain" description="Methyl-accepting transducer" evidence="8">
    <location>
        <begin position="147"/>
        <end position="383"/>
    </location>
</feature>
<dbReference type="SMART" id="SM00304">
    <property type="entry name" value="HAMP"/>
    <property type="match status" value="1"/>
</dbReference>
<feature type="transmembrane region" description="Helical" evidence="7">
    <location>
        <begin position="15"/>
        <end position="36"/>
    </location>
</feature>
<sequence length="435" mass="47635">MNENNNKTFSLRKKLVLFVTLLALITYSTSFVFIHFLHPYFFSNFAFLSNKIWFEILTYILGITWSGILAAILSVVITKPLQRLEATATRVAEGKIGQDVDMPKTRDEIQSVAEAFQLMLVNLRQMVESIDSNFQKTNSAIIDLSEQTASASNQAEGIARTVGQISSGAESSAEAVQETVEAIEDVRELATEVNQRALNSANQSKQIIGELNTTTDSIQGLVNSIRKIVTGNEDALKNIHQLEKNAEQIERIIGLVGDIAAQTNLLALNASIEAARAGEHGKGFAVVAEEVRSLADESAKAVQGITSLIQTMQENVSIVVHQMNDQVAFAVKESAKVSETTTLVESMANSVHEMADAVVEISALIEKQMSNIETTAHQSQEVAAIAEQTSAGAEEVRSATEEQAYAIEQIEKLSKDLKLQSEQLYKVIQQFDRTQ</sequence>
<dbReference type="GO" id="GO:0007165">
    <property type="term" value="P:signal transduction"/>
    <property type="evidence" value="ECO:0007669"/>
    <property type="project" value="UniProtKB-KW"/>
</dbReference>
<dbReference type="OrthoDB" id="2489132at2"/>
<comment type="similarity">
    <text evidence="5">Belongs to the methyl-accepting chemotaxis (MCP) protein family.</text>
</comment>
<dbReference type="PROSITE" id="PS50111">
    <property type="entry name" value="CHEMOTAXIS_TRANSDUC_2"/>
    <property type="match status" value="1"/>
</dbReference>
<dbReference type="AlphaFoldDB" id="A0A0A3JBA7"/>
<dbReference type="PANTHER" id="PTHR32089">
    <property type="entry name" value="METHYL-ACCEPTING CHEMOTAXIS PROTEIN MCPB"/>
    <property type="match status" value="1"/>
</dbReference>
<reference evidence="10 11" key="1">
    <citation type="submission" date="2014-02" db="EMBL/GenBank/DDBJ databases">
        <title>Draft genome sequence of Lysinibacillus massiliensis CCUG 49529.</title>
        <authorList>
            <person name="Zhang F."/>
            <person name="Wang G."/>
            <person name="Zhang L."/>
        </authorList>
    </citation>
    <scope>NUCLEOTIDE SEQUENCE [LARGE SCALE GENOMIC DNA]</scope>
    <source>
        <strain evidence="10 11">CCUG 49529</strain>
    </source>
</reference>
<dbReference type="Proteomes" id="UP000030595">
    <property type="component" value="Unassembled WGS sequence"/>
</dbReference>
<dbReference type="PANTHER" id="PTHR32089:SF112">
    <property type="entry name" value="LYSOZYME-LIKE PROTEIN-RELATED"/>
    <property type="match status" value="1"/>
</dbReference>
<keyword evidence="4 6" id="KW-0807">Transducer</keyword>
<accession>A0A0A3JBA7</accession>
<dbReference type="EMBL" id="JPVQ01000001">
    <property type="protein sequence ID" value="KGR92478.1"/>
    <property type="molecule type" value="Genomic_DNA"/>
</dbReference>
<keyword evidence="3 7" id="KW-0472">Membrane</keyword>
<feature type="domain" description="HAMP" evidence="9">
    <location>
        <begin position="75"/>
        <end position="128"/>
    </location>
</feature>
<feature type="transmembrane region" description="Helical" evidence="7">
    <location>
        <begin position="56"/>
        <end position="77"/>
    </location>
</feature>
<evidence type="ECO:0000256" key="5">
    <source>
        <dbReference type="ARBA" id="ARBA00029447"/>
    </source>
</evidence>
<comment type="subcellular location">
    <subcellularLocation>
        <location evidence="1">Cell membrane</location>
    </subcellularLocation>
</comment>
<evidence type="ECO:0000256" key="1">
    <source>
        <dbReference type="ARBA" id="ARBA00004236"/>
    </source>
</evidence>
<dbReference type="InterPro" id="IPR003660">
    <property type="entry name" value="HAMP_dom"/>
</dbReference>
<evidence type="ECO:0000259" key="9">
    <source>
        <dbReference type="PROSITE" id="PS50885"/>
    </source>
</evidence>
<dbReference type="GO" id="GO:0005886">
    <property type="term" value="C:plasma membrane"/>
    <property type="evidence" value="ECO:0007669"/>
    <property type="project" value="UniProtKB-SubCell"/>
</dbReference>
<keyword evidence="7" id="KW-1133">Transmembrane helix</keyword>
<dbReference type="Pfam" id="PF00672">
    <property type="entry name" value="HAMP"/>
    <property type="match status" value="1"/>
</dbReference>
<dbReference type="InterPro" id="IPR004089">
    <property type="entry name" value="MCPsignal_dom"/>
</dbReference>
<keyword evidence="7" id="KW-0812">Transmembrane</keyword>
<protein>
    <submittedName>
        <fullName evidence="10">Chemotaxis protein</fullName>
    </submittedName>
</protein>
<keyword evidence="2" id="KW-1003">Cell membrane</keyword>
<evidence type="ECO:0000259" key="8">
    <source>
        <dbReference type="PROSITE" id="PS50111"/>
    </source>
</evidence>
<dbReference type="PROSITE" id="PS50885">
    <property type="entry name" value="HAMP"/>
    <property type="match status" value="1"/>
</dbReference>
<evidence type="ECO:0000256" key="7">
    <source>
        <dbReference type="SAM" id="Phobius"/>
    </source>
</evidence>
<evidence type="ECO:0000313" key="10">
    <source>
        <dbReference type="EMBL" id="KGR92478.1"/>
    </source>
</evidence>
<dbReference type="RefSeq" id="WP_036171277.1">
    <property type="nucleotide sequence ID" value="NZ_AVCZ01000001.1"/>
</dbReference>
<evidence type="ECO:0000256" key="4">
    <source>
        <dbReference type="ARBA" id="ARBA00023224"/>
    </source>
</evidence>
<dbReference type="Pfam" id="PF00015">
    <property type="entry name" value="MCPsignal"/>
    <property type="match status" value="1"/>
</dbReference>
<dbReference type="Gene3D" id="6.10.340.10">
    <property type="match status" value="1"/>
</dbReference>
<dbReference type="eggNOG" id="COG0840">
    <property type="taxonomic scope" value="Bacteria"/>
</dbReference>
<evidence type="ECO:0000256" key="3">
    <source>
        <dbReference type="ARBA" id="ARBA00023136"/>
    </source>
</evidence>
<dbReference type="CDD" id="cd06225">
    <property type="entry name" value="HAMP"/>
    <property type="match status" value="1"/>
</dbReference>
<evidence type="ECO:0000313" key="11">
    <source>
        <dbReference type="Proteomes" id="UP000030595"/>
    </source>
</evidence>
<proteinExistence type="inferred from homology"/>
<comment type="caution">
    <text evidence="10">The sequence shown here is derived from an EMBL/GenBank/DDBJ whole genome shotgun (WGS) entry which is preliminary data.</text>
</comment>
<keyword evidence="11" id="KW-1185">Reference proteome</keyword>
<dbReference type="Gene3D" id="1.10.287.950">
    <property type="entry name" value="Methyl-accepting chemotaxis protein"/>
    <property type="match status" value="1"/>
</dbReference>
<name>A0A0A3JBA7_9BACL</name>
<gene>
    <name evidence="10" type="ORF">CD30_01315</name>
</gene>
<dbReference type="SUPFAM" id="SSF58104">
    <property type="entry name" value="Methyl-accepting chemotaxis protein (MCP) signaling domain"/>
    <property type="match status" value="1"/>
</dbReference>
<dbReference type="SMART" id="SM00283">
    <property type="entry name" value="MA"/>
    <property type="match status" value="1"/>
</dbReference>